<dbReference type="InterPro" id="IPR058240">
    <property type="entry name" value="rSAM_sf"/>
</dbReference>
<evidence type="ECO:0000256" key="7">
    <source>
        <dbReference type="ARBA" id="ARBA00023014"/>
    </source>
</evidence>
<dbReference type="PANTHER" id="PTHR30538">
    <property type="entry name" value="LYSINE 2,3-AMINOMUTASE-RELATED"/>
    <property type="match status" value="1"/>
</dbReference>
<name>A0ABN2TVB8_9ACTN</name>
<evidence type="ECO:0000259" key="8">
    <source>
        <dbReference type="PROSITE" id="PS51918"/>
    </source>
</evidence>
<proteinExistence type="predicted"/>
<feature type="domain" description="Radical SAM core" evidence="8">
    <location>
        <begin position="86"/>
        <end position="346"/>
    </location>
</feature>
<dbReference type="Proteomes" id="UP001500751">
    <property type="component" value="Unassembled WGS sequence"/>
</dbReference>
<gene>
    <name evidence="9" type="ORF">GCM10009839_18950</name>
</gene>
<evidence type="ECO:0000256" key="1">
    <source>
        <dbReference type="ARBA" id="ARBA00001933"/>
    </source>
</evidence>
<dbReference type="Gene3D" id="3.20.20.70">
    <property type="entry name" value="Aldolase class I"/>
    <property type="match status" value="1"/>
</dbReference>
<keyword evidence="4" id="KW-0479">Metal-binding</keyword>
<dbReference type="SFLD" id="SFLDS00029">
    <property type="entry name" value="Radical_SAM"/>
    <property type="match status" value="1"/>
</dbReference>
<dbReference type="Pfam" id="PF04055">
    <property type="entry name" value="Radical_SAM"/>
    <property type="match status" value="1"/>
</dbReference>
<dbReference type="InterPro" id="IPR007197">
    <property type="entry name" value="rSAM"/>
</dbReference>
<keyword evidence="6" id="KW-0408">Iron</keyword>
<dbReference type="SUPFAM" id="SSF102114">
    <property type="entry name" value="Radical SAM enzymes"/>
    <property type="match status" value="1"/>
</dbReference>
<evidence type="ECO:0000256" key="4">
    <source>
        <dbReference type="ARBA" id="ARBA00022723"/>
    </source>
</evidence>
<evidence type="ECO:0000256" key="5">
    <source>
        <dbReference type="ARBA" id="ARBA00022898"/>
    </source>
</evidence>
<dbReference type="RefSeq" id="WP_344665140.1">
    <property type="nucleotide sequence ID" value="NZ_BAAAQN010000008.1"/>
</dbReference>
<organism evidence="9 10">
    <name type="scientific">Catenulispora yoronensis</name>
    <dbReference type="NCBI Taxonomy" id="450799"/>
    <lineage>
        <taxon>Bacteria</taxon>
        <taxon>Bacillati</taxon>
        <taxon>Actinomycetota</taxon>
        <taxon>Actinomycetes</taxon>
        <taxon>Catenulisporales</taxon>
        <taxon>Catenulisporaceae</taxon>
        <taxon>Catenulispora</taxon>
    </lineage>
</organism>
<keyword evidence="10" id="KW-1185">Reference proteome</keyword>
<dbReference type="EMBL" id="BAAAQN010000008">
    <property type="protein sequence ID" value="GAA2021947.1"/>
    <property type="molecule type" value="Genomic_DNA"/>
</dbReference>
<comment type="caution">
    <text evidence="9">The sequence shown here is derived from an EMBL/GenBank/DDBJ whole genome shotgun (WGS) entry which is preliminary data.</text>
</comment>
<evidence type="ECO:0000256" key="6">
    <source>
        <dbReference type="ARBA" id="ARBA00023004"/>
    </source>
</evidence>
<comment type="cofactor">
    <cofactor evidence="1">
        <name>pyridoxal 5'-phosphate</name>
        <dbReference type="ChEBI" id="CHEBI:597326"/>
    </cofactor>
</comment>
<accession>A0ABN2TVB8</accession>
<sequence>MGNEALLDLVSSFMGLDRSEVETIDKEVGGLFVSRFLQDRMRDTLDGRDSLTREAIRQFLAPGLYSEVDPTNERANIIAGCPAINHSYPNSVTLTVTRTCHVKCTYCFRGDIITSEQTYDAAAVEAGLDWIKSHENIATVVVTGGDPFTLPQPALSKLITALDSIPTVHEVRLDTRVLTVKPSSVTSASEVLAALENAAGKMWLYSQINSAGEFHPRVDDAITAINRTGVPIVNQAVLLKGVNHTPALMREMIYQGVRRGIRTDYLYLLDGGTEVDSPFNVSDDEIRDLFRELWSTRTSGLAKPRAIYVDPLTNTKAQLLVSPFEGNEGKLDKFLLDRRAKARRAAQNADHQL</sequence>
<dbReference type="InterPro" id="IPR003739">
    <property type="entry name" value="Lys_aminomutase/Glu_NH3_mut"/>
</dbReference>
<dbReference type="InterPro" id="IPR013785">
    <property type="entry name" value="Aldolase_TIM"/>
</dbReference>
<reference evidence="9 10" key="1">
    <citation type="journal article" date="2019" name="Int. J. Syst. Evol. Microbiol.">
        <title>The Global Catalogue of Microorganisms (GCM) 10K type strain sequencing project: providing services to taxonomists for standard genome sequencing and annotation.</title>
        <authorList>
            <consortium name="The Broad Institute Genomics Platform"/>
            <consortium name="The Broad Institute Genome Sequencing Center for Infectious Disease"/>
            <person name="Wu L."/>
            <person name="Ma J."/>
        </authorList>
    </citation>
    <scope>NUCLEOTIDE SEQUENCE [LARGE SCALE GENOMIC DNA]</scope>
    <source>
        <strain evidence="9 10">JCM 16014</strain>
    </source>
</reference>
<dbReference type="PROSITE" id="PS51918">
    <property type="entry name" value="RADICAL_SAM"/>
    <property type="match status" value="1"/>
</dbReference>
<evidence type="ECO:0000256" key="2">
    <source>
        <dbReference type="ARBA" id="ARBA00022485"/>
    </source>
</evidence>
<evidence type="ECO:0000313" key="9">
    <source>
        <dbReference type="EMBL" id="GAA2021947.1"/>
    </source>
</evidence>
<dbReference type="PANTHER" id="PTHR30538:SF0">
    <property type="entry name" value="L-LYSINE 2,3-AMINOMUTASE AQ_1632-RELATED"/>
    <property type="match status" value="1"/>
</dbReference>
<keyword evidence="7" id="KW-0411">Iron-sulfur</keyword>
<evidence type="ECO:0000313" key="10">
    <source>
        <dbReference type="Proteomes" id="UP001500751"/>
    </source>
</evidence>
<evidence type="ECO:0000256" key="3">
    <source>
        <dbReference type="ARBA" id="ARBA00022691"/>
    </source>
</evidence>
<keyword evidence="5" id="KW-0663">Pyridoxal phosphate</keyword>
<protein>
    <recommendedName>
        <fullName evidence="8">Radical SAM core domain-containing protein</fullName>
    </recommendedName>
</protein>
<keyword evidence="3" id="KW-0949">S-adenosyl-L-methionine</keyword>
<keyword evidence="2" id="KW-0004">4Fe-4S</keyword>